<dbReference type="InterPro" id="IPR000825">
    <property type="entry name" value="SUF_FeS_clus_asmbl_SufBD_core"/>
</dbReference>
<dbReference type="eggNOG" id="COG0719">
    <property type="taxonomic scope" value="Bacteria"/>
</dbReference>
<evidence type="ECO:0000313" key="3">
    <source>
        <dbReference type="EMBL" id="ACK73091.1"/>
    </source>
</evidence>
<evidence type="ECO:0000313" key="4">
    <source>
        <dbReference type="Proteomes" id="UP000002384"/>
    </source>
</evidence>
<dbReference type="PANTHER" id="PTHR43575">
    <property type="entry name" value="PROTEIN ABCI7, CHLOROPLASTIC"/>
    <property type="match status" value="1"/>
</dbReference>
<dbReference type="GO" id="GO:0016226">
    <property type="term" value="P:iron-sulfur cluster assembly"/>
    <property type="evidence" value="ECO:0007669"/>
    <property type="project" value="InterPro"/>
</dbReference>
<dbReference type="STRING" id="65393.PCC7424_4731"/>
<dbReference type="InterPro" id="IPR055346">
    <property type="entry name" value="Fe-S_cluster_assembly_SufBD"/>
</dbReference>
<proteinExistence type="inferred from homology"/>
<dbReference type="SUPFAM" id="SSF101960">
    <property type="entry name" value="Stabilizer of iron transporter SufD"/>
    <property type="match status" value="1"/>
</dbReference>
<evidence type="ECO:0000259" key="2">
    <source>
        <dbReference type="PROSITE" id="PS50835"/>
    </source>
</evidence>
<accession>B7KCX0</accession>
<dbReference type="EMBL" id="CP001291">
    <property type="protein sequence ID" value="ACK73091.1"/>
    <property type="molecule type" value="Genomic_DNA"/>
</dbReference>
<dbReference type="OrthoDB" id="9803529at2"/>
<dbReference type="RefSeq" id="WP_015956674.1">
    <property type="nucleotide sequence ID" value="NC_011729.1"/>
</dbReference>
<sequence length="454" mass="50555">MSTSVIVKSALGGLENLLQQNQEQKAVIEADFIQQLRHQAGMTVSQSSLPTKKDEEWRFTDISQLQQHHFQVATPVELTLNSIDSFILPETDNSILVFVNGFYSPELSNISGLPQGVKIGNLATLSPEKIAPYLGQQPGQTEFFTAFNTVGLTDVAVIWVDAEITVERPVELLFLTVEPQTPIVIQPRVLVVAEKNSSLQLVEYYNVLTENCSGSSGKSSYFTNSVTEIWLQENAQINHTRIQQESGKSFHIGKTAIAQARDSRYTCNEISIGSQFYRHNLEIFQQGEQTQTNLNGLIISADHQVADTHSAIYLNYPYGTTDQLHKCIIDDSAHAIFNGKVFVPKPAQLTNAAQLNRNLLISPKARVNTKPELQITADNVKCSHGATVSQLEADELFYLRSRGLTEENARYLLIDAFATEIIERIPLNSLRQRISQCVACRTVESEQSTVNSKQ</sequence>
<dbReference type="KEGG" id="cyc:PCC7424_4731"/>
<dbReference type="HOGENOM" id="CLU_026231_5_2_3"/>
<dbReference type="NCBIfam" id="TIGR01981">
    <property type="entry name" value="sufD"/>
    <property type="match status" value="1"/>
</dbReference>
<dbReference type="Proteomes" id="UP000002384">
    <property type="component" value="Chromosome"/>
</dbReference>
<organism evidence="3 4">
    <name type="scientific">Gloeothece citriformis (strain PCC 7424)</name>
    <name type="common">Cyanothece sp. (strain PCC 7424)</name>
    <dbReference type="NCBI Taxonomy" id="65393"/>
    <lineage>
        <taxon>Bacteria</taxon>
        <taxon>Bacillati</taxon>
        <taxon>Cyanobacteriota</taxon>
        <taxon>Cyanophyceae</taxon>
        <taxon>Oscillatoriophycideae</taxon>
        <taxon>Chroococcales</taxon>
        <taxon>Aphanothecaceae</taxon>
        <taxon>Gloeothece</taxon>
        <taxon>Gloeothece citriformis</taxon>
    </lineage>
</organism>
<dbReference type="Pfam" id="PF01458">
    <property type="entry name" value="SUFBD_core"/>
    <property type="match status" value="1"/>
</dbReference>
<dbReference type="Pfam" id="PF19295">
    <property type="entry name" value="SufBD_N"/>
    <property type="match status" value="1"/>
</dbReference>
<feature type="domain" description="Ig-like" evidence="2">
    <location>
        <begin position="187"/>
        <end position="267"/>
    </location>
</feature>
<dbReference type="PANTHER" id="PTHR43575:SF1">
    <property type="entry name" value="PROTEIN ABCI7, CHLOROPLASTIC"/>
    <property type="match status" value="1"/>
</dbReference>
<dbReference type="InterPro" id="IPR007110">
    <property type="entry name" value="Ig-like_dom"/>
</dbReference>
<dbReference type="InterPro" id="IPR045595">
    <property type="entry name" value="SufBD_N"/>
</dbReference>
<dbReference type="InterPro" id="IPR011542">
    <property type="entry name" value="SUF_FeS_clus_asmbl_SufD"/>
</dbReference>
<name>B7KCX0_GLOC7</name>
<protein>
    <submittedName>
        <fullName evidence="3">FeS assembly protein SufD</fullName>
    </submittedName>
</protein>
<dbReference type="AlphaFoldDB" id="B7KCX0"/>
<dbReference type="InterPro" id="IPR037284">
    <property type="entry name" value="SUF_FeS_clus_asmbl_SufBD_sf"/>
</dbReference>
<dbReference type="PROSITE" id="PS50835">
    <property type="entry name" value="IG_LIKE"/>
    <property type="match status" value="1"/>
</dbReference>
<keyword evidence="4" id="KW-1185">Reference proteome</keyword>
<gene>
    <name evidence="3" type="ordered locus">PCC7424_4731</name>
</gene>
<evidence type="ECO:0000256" key="1">
    <source>
        <dbReference type="ARBA" id="ARBA00043967"/>
    </source>
</evidence>
<comment type="similarity">
    <text evidence="1">Belongs to the iron-sulfur cluster assembly SufBD family.</text>
</comment>
<reference evidence="4" key="1">
    <citation type="journal article" date="2011" name="MBio">
        <title>Novel metabolic attributes of the genus Cyanothece, comprising a group of unicellular nitrogen-fixing Cyanobacteria.</title>
        <authorList>
            <person name="Bandyopadhyay A."/>
            <person name="Elvitigala T."/>
            <person name="Welsh E."/>
            <person name="Stockel J."/>
            <person name="Liberton M."/>
            <person name="Min H."/>
            <person name="Sherman L.A."/>
            <person name="Pakrasi H.B."/>
        </authorList>
    </citation>
    <scope>NUCLEOTIDE SEQUENCE [LARGE SCALE GENOMIC DNA]</scope>
    <source>
        <strain evidence="4">PCC 7424</strain>
    </source>
</reference>